<dbReference type="PANTHER" id="PTHR43798">
    <property type="entry name" value="MONOACYLGLYCEROL LIPASE"/>
    <property type="match status" value="1"/>
</dbReference>
<dbReference type="InterPro" id="IPR050266">
    <property type="entry name" value="AB_hydrolase_sf"/>
</dbReference>
<dbReference type="InterPro" id="IPR000073">
    <property type="entry name" value="AB_hydrolase_1"/>
</dbReference>
<comment type="caution">
    <text evidence="2">The sequence shown here is derived from an EMBL/GenBank/DDBJ whole genome shotgun (WGS) entry which is preliminary data.</text>
</comment>
<evidence type="ECO:0000259" key="1">
    <source>
        <dbReference type="Pfam" id="PF12697"/>
    </source>
</evidence>
<dbReference type="Proteomes" id="UP000504882">
    <property type="component" value="Unassembled WGS sequence"/>
</dbReference>
<evidence type="ECO:0000313" key="3">
    <source>
        <dbReference type="Proteomes" id="UP000504882"/>
    </source>
</evidence>
<organism evidence="2 3">
    <name type="scientific">Occultella glacieicola</name>
    <dbReference type="NCBI Taxonomy" id="2518684"/>
    <lineage>
        <taxon>Bacteria</taxon>
        <taxon>Bacillati</taxon>
        <taxon>Actinomycetota</taxon>
        <taxon>Actinomycetes</taxon>
        <taxon>Micrococcales</taxon>
        <taxon>Ruaniaceae</taxon>
        <taxon>Occultella</taxon>
    </lineage>
</organism>
<dbReference type="PRINTS" id="PR00111">
    <property type="entry name" value="ABHYDROLASE"/>
</dbReference>
<gene>
    <name evidence="2" type="ORF">EXU48_17430</name>
</gene>
<dbReference type="InterPro" id="IPR029058">
    <property type="entry name" value="AB_hydrolase_fold"/>
</dbReference>
<dbReference type="GO" id="GO:0016787">
    <property type="term" value="F:hydrolase activity"/>
    <property type="evidence" value="ECO:0007669"/>
    <property type="project" value="UniProtKB-KW"/>
</dbReference>
<reference evidence="2 3" key="1">
    <citation type="submission" date="2019-03" db="EMBL/GenBank/DDBJ databases">
        <title>Genomic features of bacteria from cold environments.</title>
        <authorList>
            <person name="Shen L."/>
        </authorList>
    </citation>
    <scope>NUCLEOTIDE SEQUENCE [LARGE SCALE GENOMIC DNA]</scope>
    <source>
        <strain evidence="3">T3246-1</strain>
    </source>
</reference>
<keyword evidence="2" id="KW-0378">Hydrolase</keyword>
<keyword evidence="3" id="KW-1185">Reference proteome</keyword>
<dbReference type="SUPFAM" id="SSF53474">
    <property type="entry name" value="alpha/beta-Hydrolases"/>
    <property type="match status" value="1"/>
</dbReference>
<accession>A0ABY2E0U4</accession>
<evidence type="ECO:0000313" key="2">
    <source>
        <dbReference type="EMBL" id="TDE90882.1"/>
    </source>
</evidence>
<feature type="domain" description="AB hydrolase-1" evidence="1">
    <location>
        <begin position="14"/>
        <end position="237"/>
    </location>
</feature>
<dbReference type="EMBL" id="SMNA01000008">
    <property type="protein sequence ID" value="TDE90882.1"/>
    <property type="molecule type" value="Genomic_DNA"/>
</dbReference>
<name>A0ABY2E0U4_9MICO</name>
<dbReference type="Pfam" id="PF12697">
    <property type="entry name" value="Abhydrolase_6"/>
    <property type="match status" value="1"/>
</dbReference>
<proteinExistence type="predicted"/>
<sequence length="261" mass="28226">MYVTSAHEGAGPSVLFLHGGNIPGWMWHDQVEALPDHHCLVPDLPGFGASAALDWTSLADVADRAAAIVADRADGGRAHVVGMSMGAVVGTVLTARHPEVVHSALLTGALLEGVGGLARRLNTMQLRLWDRRWYWAAQARMFGLPPDAVEQFVSDGLAMRVENMRAVVAEVYEGLPAADLAALGRSEVPVLGLAGQRDMRPVREALRAYPDVAAITTRLVPRMHHAWNAEDPALFNEVLRDWLTCGAVNRQLMPAGARRVE</sequence>
<protein>
    <submittedName>
        <fullName evidence="2">Alpha/beta fold hydrolase</fullName>
    </submittedName>
</protein>
<dbReference type="Gene3D" id="3.40.50.1820">
    <property type="entry name" value="alpha/beta hydrolase"/>
    <property type="match status" value="1"/>
</dbReference>
<dbReference type="RefSeq" id="WP_133108947.1">
    <property type="nucleotide sequence ID" value="NZ_SMNA01000008.1"/>
</dbReference>